<name>A0A6J8D958_MYTCO</name>
<proteinExistence type="predicted"/>
<accession>A0A6J8D958</accession>
<sequence>MKICWNDNLSKVSNDIPTSHNLHKLSSKGLHALKVKILKMLCFYSLQQKIDKRLGSLFERHGKFIARHPWKTVILVCIIDIAFGIGILKLKPESGIHQYVPTDSTASKDKTIVTMPPDLIFLDLDEKFSFWPETINCPLLVVLLDKLSVTAKSLCTSVSLATGVQSTLSDSGTASCIAISLNQTNLGKNIRVHVLPRNCQSIQGQSIGMRNPSAKHFCLAFFPMMQTHLSMGFPNSEKSAALLTCSEIILSDKPFPDSNDPLKNLFSYVTLITCH</sequence>
<dbReference type="Proteomes" id="UP000507470">
    <property type="component" value="Unassembled WGS sequence"/>
</dbReference>
<gene>
    <name evidence="1" type="ORF">MCOR_37519</name>
</gene>
<dbReference type="OrthoDB" id="6510177at2759"/>
<dbReference type="EMBL" id="CACVKT020006800">
    <property type="protein sequence ID" value="CAC5403644.1"/>
    <property type="molecule type" value="Genomic_DNA"/>
</dbReference>
<evidence type="ECO:0000313" key="1">
    <source>
        <dbReference type="EMBL" id="CAC5403644.1"/>
    </source>
</evidence>
<keyword evidence="2" id="KW-1185">Reference proteome</keyword>
<dbReference type="AlphaFoldDB" id="A0A6J8D958"/>
<protein>
    <submittedName>
        <fullName evidence="1">Uncharacterized protein</fullName>
    </submittedName>
</protein>
<reference evidence="1 2" key="1">
    <citation type="submission" date="2020-06" db="EMBL/GenBank/DDBJ databases">
        <authorList>
            <person name="Li R."/>
            <person name="Bekaert M."/>
        </authorList>
    </citation>
    <scope>NUCLEOTIDE SEQUENCE [LARGE SCALE GENOMIC DNA]</scope>
    <source>
        <strain evidence="2">wild</strain>
    </source>
</reference>
<evidence type="ECO:0000313" key="2">
    <source>
        <dbReference type="Proteomes" id="UP000507470"/>
    </source>
</evidence>
<organism evidence="1 2">
    <name type="scientific">Mytilus coruscus</name>
    <name type="common">Sea mussel</name>
    <dbReference type="NCBI Taxonomy" id="42192"/>
    <lineage>
        <taxon>Eukaryota</taxon>
        <taxon>Metazoa</taxon>
        <taxon>Spiralia</taxon>
        <taxon>Lophotrochozoa</taxon>
        <taxon>Mollusca</taxon>
        <taxon>Bivalvia</taxon>
        <taxon>Autobranchia</taxon>
        <taxon>Pteriomorphia</taxon>
        <taxon>Mytilida</taxon>
        <taxon>Mytiloidea</taxon>
        <taxon>Mytilidae</taxon>
        <taxon>Mytilinae</taxon>
        <taxon>Mytilus</taxon>
    </lineage>
</organism>